<feature type="domain" description="FANCI solenoid 4" evidence="6">
    <location>
        <begin position="982"/>
        <end position="1232"/>
    </location>
</feature>
<dbReference type="InterPro" id="IPR029313">
    <property type="entry name" value="FANCI_S3"/>
</dbReference>
<name>A0A5F8G3D6_MONDO</name>
<feature type="domain" description="FANCI solenoid 2" evidence="4">
    <location>
        <begin position="379"/>
        <end position="542"/>
    </location>
</feature>
<evidence type="ECO:0000259" key="2">
    <source>
        <dbReference type="Pfam" id="PF14674"/>
    </source>
</evidence>
<gene>
    <name evidence="9" type="primary">FANCI</name>
</gene>
<dbReference type="Pfam" id="PF14677">
    <property type="entry name" value="FANCI_S3"/>
    <property type="match status" value="1"/>
</dbReference>
<evidence type="ECO:0000259" key="3">
    <source>
        <dbReference type="Pfam" id="PF14675"/>
    </source>
</evidence>
<dbReference type="GO" id="GO:0006281">
    <property type="term" value="P:DNA repair"/>
    <property type="evidence" value="ECO:0007669"/>
    <property type="project" value="InterPro"/>
</dbReference>
<reference evidence="9" key="3">
    <citation type="submission" date="2025-09" db="UniProtKB">
        <authorList>
            <consortium name="Ensembl"/>
        </authorList>
    </citation>
    <scope>IDENTIFICATION</scope>
</reference>
<dbReference type="Pfam" id="PF14675">
    <property type="entry name" value="FANCI_S1"/>
    <property type="match status" value="1"/>
</dbReference>
<accession>A0A5F8G3D6</accession>
<sequence>MDQKIISLATEKTSEKLQEFLQCLKDDELTGLLQKHAVKGKSPGTLLKGIFKGSPCSEEAGALRRLKVYKYCILLVESGDLHREVASEITGLLMLETHSLPGSSLVELANGFVDVVRDGSLVNGKSLELLPIILTALATKKENLAYGKGELNGEEYKKQLINTLCSSRWDQQFVIQLTSMFRDVPLSIEELEFVVEKVLRMLSKLDLQEIPPLVYQLLLLSSKGSRTKVLEGIIAFFSQLDKSHKEEQSGDELLDLVTVPSGELRHVEGTIILHIVFAIKLDRELGRELMKLLKTGQQQGDANKTICPFSIALLLSVARIQRFEEQVFDLLKTSILKSFRDLQLLHGSKFLQSLVPQKCCISTMILEVVKNSVHSWDHVTQGLVELGFILMDSYGPKKIIGGKVTEASFAPSKTPSQQACRLGANILLETFKIHEMIRKEIVEQVLNRVVSKASSPISHFLDLLSSIIIYAPLVLQSCSSKVTEAFDYLSFLPLHTVQGLLKAVQPLLKVSMSMRDSLILVLRKAMFANQLNARKSAVAGFLLLLKNFKVLGSLSSSQCSQSIGATQVHVDVHSRYNAVANEAFCLEILDSLRRCLGQQADVRLMLYEGFYDVLRRNSQLANTVMHTLLTQLKQYYEPKHDLLPPLKLEACILAQRDQIFLQEPLAHLLCCIQHCLAWYRNKAMPLQEEEEEEEEEGFQQDLEDMMESITNRMIKSELEDFELDKSADFSQATSVGIKNNIYALLVMGVCEVLIEYNFNIGNFSKNKFEEILSLFKCYSRLSDILKEKAGKGKSTMANKTVRSFLSMKFVSTLLVALFRVLLWRYTSIPTAVEESGKKEKGKTISLLCLEGLQKIFHTVQQFFPSKIHQFLQALDITNEDEGEEDINITQRATFQIRQFQRSLVNLLSSQDDDFNSKEALLLVTILSSLSKLLDPSSPQLIQMLSWTIKMCKENSLEDASFCKGLMSLLFSLHVLCKSPVSLLRDLSQDIHGQLGDLDQDIEVEKPNHFAMVNLRTAAPTVCLQVLSQAEKVLEEVDWLITKLKGHVGRESLAEEASQEGSPQQALEKAAILQLGTLLTAFHELVQTALPSGSCVDGLLRNLSRVYTILTALVKYYLQVCRSSGGIPNRMEKLVKLSGSHLTPQCYAFISYVQNIQNESLSFAGEKKKEKIAAVSTAMARVLRETKPIPNLIFAIEQYEKFLIHLSKKSKVNLMQYMKLSTSRDFRINGDILDTALQEQEIDAENEGTAASEPRKDSQEPAKKKRKK</sequence>
<evidence type="ECO:0000259" key="7">
    <source>
        <dbReference type="Pfam" id="PF14679"/>
    </source>
</evidence>
<dbReference type="InterPro" id="IPR029312">
    <property type="entry name" value="FANCI_HD2"/>
</dbReference>
<dbReference type="GeneTree" id="ENSGT00390000005855"/>
<evidence type="ECO:0000256" key="1">
    <source>
        <dbReference type="SAM" id="MobiDB-lite"/>
    </source>
</evidence>
<feature type="domain" description="FANCI helical" evidence="8">
    <location>
        <begin position="556"/>
        <end position="786"/>
    </location>
</feature>
<protein>
    <submittedName>
        <fullName evidence="9">FA complementation group I</fullName>
    </submittedName>
</protein>
<evidence type="ECO:0000313" key="9">
    <source>
        <dbReference type="Ensembl" id="ENSMODP00000041988.1"/>
    </source>
</evidence>
<dbReference type="Pfam" id="PF14674">
    <property type="entry name" value="FANCI_S1-cap"/>
    <property type="match status" value="1"/>
</dbReference>
<dbReference type="Bgee" id="ENSMODG00000019568">
    <property type="expression patterns" value="Expressed in hindlimb bud and 12 other cell types or tissues"/>
</dbReference>
<feature type="compositionally biased region" description="Basic and acidic residues" evidence="1">
    <location>
        <begin position="1252"/>
        <end position="1261"/>
    </location>
</feature>
<dbReference type="InterPro" id="IPR026171">
    <property type="entry name" value="FANCI"/>
</dbReference>
<reference evidence="9 10" key="1">
    <citation type="journal article" date="2007" name="Nature">
        <title>Genome of the marsupial Monodelphis domestica reveals innovation in non-coding sequences.</title>
        <authorList>
            <person name="Mikkelsen T.S."/>
            <person name="Wakefield M.J."/>
            <person name="Aken B."/>
            <person name="Amemiya C.T."/>
            <person name="Chang J.L."/>
            <person name="Duke S."/>
            <person name="Garber M."/>
            <person name="Gentles A.J."/>
            <person name="Goodstadt L."/>
            <person name="Heger A."/>
            <person name="Jurka J."/>
            <person name="Kamal M."/>
            <person name="Mauceli E."/>
            <person name="Searle S.M."/>
            <person name="Sharpe T."/>
            <person name="Baker M.L."/>
            <person name="Batzer M.A."/>
            <person name="Benos P.V."/>
            <person name="Belov K."/>
            <person name="Clamp M."/>
            <person name="Cook A."/>
            <person name="Cuff J."/>
            <person name="Das R."/>
            <person name="Davidow L."/>
            <person name="Deakin J.E."/>
            <person name="Fazzari M.J."/>
            <person name="Glass J.L."/>
            <person name="Grabherr M."/>
            <person name="Greally J.M."/>
            <person name="Gu W."/>
            <person name="Hore T.A."/>
            <person name="Huttley G.A."/>
            <person name="Kleber M."/>
            <person name="Jirtle R.L."/>
            <person name="Koina E."/>
            <person name="Lee J.T."/>
            <person name="Mahony S."/>
            <person name="Marra M.A."/>
            <person name="Miller R.D."/>
            <person name="Nicholls R.D."/>
            <person name="Oda M."/>
            <person name="Papenfuss A.T."/>
            <person name="Parra Z.E."/>
            <person name="Pollock D.D."/>
            <person name="Ray D.A."/>
            <person name="Schein J.E."/>
            <person name="Speed T.P."/>
            <person name="Thompson K."/>
            <person name="VandeBerg J.L."/>
            <person name="Wade C.M."/>
            <person name="Walker J.A."/>
            <person name="Waters P.D."/>
            <person name="Webber C."/>
            <person name="Weidman J.R."/>
            <person name="Xie X."/>
            <person name="Zody M.C."/>
            <person name="Baldwin J."/>
            <person name="Abdouelleil A."/>
            <person name="Abdulkadir J."/>
            <person name="Abebe A."/>
            <person name="Abera B."/>
            <person name="Abreu J."/>
            <person name="Acer S.C."/>
            <person name="Aftuck L."/>
            <person name="Alexander A."/>
            <person name="An P."/>
            <person name="Anderson E."/>
            <person name="Anderson S."/>
            <person name="Arachi H."/>
            <person name="Azer M."/>
            <person name="Bachantsang P."/>
            <person name="Barry A."/>
            <person name="Bayul T."/>
            <person name="Berlin A."/>
            <person name="Bessette D."/>
            <person name="Bloom T."/>
            <person name="Bloom T."/>
            <person name="Boguslavskiy L."/>
            <person name="Bonnet C."/>
            <person name="Boukhgalter B."/>
            <person name="Bourzgui I."/>
            <person name="Brown A."/>
            <person name="Cahill P."/>
            <person name="Channer S."/>
            <person name="Cheshatsang Y."/>
            <person name="Chuda L."/>
            <person name="Citroen M."/>
            <person name="Collymore A."/>
            <person name="Cooke P."/>
            <person name="Costello M."/>
            <person name="D'Aco K."/>
            <person name="Daza R."/>
            <person name="De Haan G."/>
            <person name="DeGray S."/>
            <person name="DeMaso C."/>
            <person name="Dhargay N."/>
            <person name="Dooley K."/>
            <person name="Dooley E."/>
            <person name="Doricent M."/>
            <person name="Dorje P."/>
            <person name="Dorjee K."/>
            <person name="Dupes A."/>
            <person name="Elong R."/>
            <person name="Falk J."/>
            <person name="Farina A."/>
            <person name="Faro S."/>
            <person name="Ferguson D."/>
            <person name="Fisher S."/>
            <person name="Foley C.D."/>
            <person name="Franke A."/>
            <person name="Friedrich D."/>
            <person name="Gadbois L."/>
            <person name="Gearin G."/>
            <person name="Gearin C.R."/>
            <person name="Giannoukos G."/>
            <person name="Goode T."/>
            <person name="Graham J."/>
            <person name="Grandbois E."/>
            <person name="Grewal S."/>
            <person name="Gyaltsen K."/>
            <person name="Hafez N."/>
            <person name="Hagos B."/>
            <person name="Hall J."/>
            <person name="Henson C."/>
            <person name="Hollinger A."/>
            <person name="Honan T."/>
            <person name="Huard M.D."/>
            <person name="Hughes L."/>
            <person name="Hurhula B."/>
            <person name="Husby M.E."/>
            <person name="Kamat A."/>
            <person name="Kanga B."/>
            <person name="Kashin S."/>
            <person name="Khazanovich D."/>
            <person name="Kisner P."/>
            <person name="Lance K."/>
            <person name="Lara M."/>
            <person name="Lee W."/>
            <person name="Lennon N."/>
            <person name="Letendre F."/>
            <person name="LeVine R."/>
            <person name="Lipovsky A."/>
            <person name="Liu X."/>
            <person name="Liu J."/>
            <person name="Liu S."/>
            <person name="Lokyitsang T."/>
            <person name="Lokyitsang Y."/>
            <person name="Lubonja R."/>
            <person name="Lui A."/>
            <person name="MacDonald P."/>
            <person name="Magnisalis V."/>
            <person name="Maru K."/>
            <person name="Matthews C."/>
            <person name="McCusker W."/>
            <person name="McDonough S."/>
            <person name="Mehta T."/>
            <person name="Meldrim J."/>
            <person name="Meneus L."/>
            <person name="Mihai O."/>
            <person name="Mihalev A."/>
            <person name="Mihova T."/>
            <person name="Mittelman R."/>
            <person name="Mlenga V."/>
            <person name="Montmayeur A."/>
            <person name="Mulrain L."/>
            <person name="Navidi A."/>
            <person name="Naylor J."/>
            <person name="Negash T."/>
            <person name="Nguyen T."/>
            <person name="Nguyen N."/>
            <person name="Nicol R."/>
            <person name="Norbu C."/>
            <person name="Norbu N."/>
            <person name="Novod N."/>
            <person name="O'Neill B."/>
            <person name="Osman S."/>
            <person name="Markiewicz E."/>
            <person name="Oyono O.L."/>
            <person name="Patti C."/>
            <person name="Phunkhang P."/>
            <person name="Pierre F."/>
            <person name="Priest M."/>
            <person name="Raghuraman S."/>
            <person name="Rege F."/>
            <person name="Reyes R."/>
            <person name="Rise C."/>
            <person name="Rogov P."/>
            <person name="Ross K."/>
            <person name="Ryan E."/>
            <person name="Settipalli S."/>
            <person name="Shea T."/>
            <person name="Sherpa N."/>
            <person name="Shi L."/>
            <person name="Shih D."/>
            <person name="Sparrow T."/>
            <person name="Spaulding J."/>
            <person name="Stalker J."/>
            <person name="Stange-Thomann N."/>
            <person name="Stavropoulos S."/>
            <person name="Stone C."/>
            <person name="Strader C."/>
            <person name="Tesfaye S."/>
            <person name="Thomson T."/>
            <person name="Thoulutsang Y."/>
            <person name="Thoulutsang D."/>
            <person name="Topham K."/>
            <person name="Topping I."/>
            <person name="Tsamla T."/>
            <person name="Vassiliev H."/>
            <person name="Vo A."/>
            <person name="Wangchuk T."/>
            <person name="Wangdi T."/>
            <person name="Weiand M."/>
            <person name="Wilkinson J."/>
            <person name="Wilson A."/>
            <person name="Yadav S."/>
            <person name="Young G."/>
            <person name="Yu Q."/>
            <person name="Zembek L."/>
            <person name="Zhong D."/>
            <person name="Zimmer A."/>
            <person name="Zwirko Z."/>
            <person name="Jaffe D.B."/>
            <person name="Alvarez P."/>
            <person name="Brockman W."/>
            <person name="Butler J."/>
            <person name="Chin C."/>
            <person name="Gnerre S."/>
            <person name="MacCallum I."/>
            <person name="Graves J.A."/>
            <person name="Ponting C.P."/>
            <person name="Breen M."/>
            <person name="Samollow P.B."/>
            <person name="Lander E.S."/>
            <person name="Lindblad-Toh K."/>
        </authorList>
    </citation>
    <scope>NUCLEOTIDE SEQUENCE [LARGE SCALE GENOMIC DNA]</scope>
</reference>
<feature type="domain" description="FANCI solenoid 1 cap" evidence="2">
    <location>
        <begin position="1"/>
        <end position="53"/>
    </location>
</feature>
<dbReference type="InterPro" id="IPR029310">
    <property type="entry name" value="FANCI_HD1"/>
</dbReference>
<dbReference type="AlphaFoldDB" id="A0A5F8G3D6"/>
<dbReference type="InterPro" id="IPR029308">
    <property type="entry name" value="FANCI_S1"/>
</dbReference>
<evidence type="ECO:0000259" key="6">
    <source>
        <dbReference type="Pfam" id="PF14678"/>
    </source>
</evidence>
<evidence type="ECO:0000259" key="5">
    <source>
        <dbReference type="Pfam" id="PF14677"/>
    </source>
</evidence>
<dbReference type="CDD" id="cd11720">
    <property type="entry name" value="FANCI"/>
    <property type="match status" value="1"/>
</dbReference>
<reference evidence="9" key="2">
    <citation type="submission" date="2025-08" db="UniProtKB">
        <authorList>
            <consortium name="Ensembl"/>
        </authorList>
    </citation>
    <scope>IDENTIFICATION</scope>
</reference>
<dbReference type="InterPro" id="IPR029314">
    <property type="entry name" value="FANCI_S4"/>
</dbReference>
<evidence type="ECO:0000313" key="10">
    <source>
        <dbReference type="Proteomes" id="UP000002280"/>
    </source>
</evidence>
<feature type="domain" description="FANCI helical" evidence="7">
    <location>
        <begin position="284"/>
        <end position="371"/>
    </location>
</feature>
<dbReference type="Proteomes" id="UP000002280">
    <property type="component" value="Chromosome 1"/>
</dbReference>
<proteinExistence type="predicted"/>
<feature type="region of interest" description="Disordered" evidence="1">
    <location>
        <begin position="1241"/>
        <end position="1267"/>
    </location>
</feature>
<evidence type="ECO:0000259" key="8">
    <source>
        <dbReference type="Pfam" id="PF14680"/>
    </source>
</evidence>
<dbReference type="Pfam" id="PF14679">
    <property type="entry name" value="FANCI_HD1"/>
    <property type="match status" value="1"/>
</dbReference>
<organism evidence="9 10">
    <name type="scientific">Monodelphis domestica</name>
    <name type="common">Gray short-tailed opossum</name>
    <dbReference type="NCBI Taxonomy" id="13616"/>
    <lineage>
        <taxon>Eukaryota</taxon>
        <taxon>Metazoa</taxon>
        <taxon>Chordata</taxon>
        <taxon>Craniata</taxon>
        <taxon>Vertebrata</taxon>
        <taxon>Euteleostomi</taxon>
        <taxon>Mammalia</taxon>
        <taxon>Metatheria</taxon>
        <taxon>Didelphimorphia</taxon>
        <taxon>Didelphidae</taxon>
        <taxon>Monodelphis</taxon>
    </lineage>
</organism>
<feature type="domain" description="FANCI solenoid 3" evidence="5">
    <location>
        <begin position="812"/>
        <end position="969"/>
    </location>
</feature>
<evidence type="ECO:0000259" key="4">
    <source>
        <dbReference type="Pfam" id="PF14676"/>
    </source>
</evidence>
<dbReference type="InterPro" id="IPR029305">
    <property type="entry name" value="FANCI_S1-cap"/>
</dbReference>
<dbReference type="Pfam" id="PF14680">
    <property type="entry name" value="FANCI_HD2"/>
    <property type="match status" value="1"/>
</dbReference>
<keyword evidence="10" id="KW-1185">Reference proteome</keyword>
<dbReference type="InterPro" id="IPR029315">
    <property type="entry name" value="FANCI_S2"/>
</dbReference>
<feature type="domain" description="FANCI solenoid 1" evidence="3">
    <location>
        <begin position="64"/>
        <end position="280"/>
    </location>
</feature>
<dbReference type="PANTHER" id="PTHR21818:SF0">
    <property type="entry name" value="FANCONI ANEMIA GROUP I PROTEIN"/>
    <property type="match status" value="1"/>
</dbReference>
<dbReference type="PANTHER" id="PTHR21818">
    <property type="entry name" value="BC025462 PROTEIN"/>
    <property type="match status" value="1"/>
</dbReference>
<dbReference type="Pfam" id="PF14678">
    <property type="entry name" value="FANCI_S4"/>
    <property type="match status" value="1"/>
</dbReference>
<dbReference type="Ensembl" id="ENSMODT00000081796.1">
    <property type="protein sequence ID" value="ENSMODP00000041988.1"/>
    <property type="gene ID" value="ENSMODG00000019568.4"/>
</dbReference>
<dbReference type="Pfam" id="PF14676">
    <property type="entry name" value="FANCI_S2"/>
    <property type="match status" value="1"/>
</dbReference>